<gene>
    <name evidence="2" type="primary">LOC103092432</name>
</gene>
<dbReference type="PROSITE" id="PS50805">
    <property type="entry name" value="KRAB"/>
    <property type="match status" value="1"/>
</dbReference>
<dbReference type="Bgee" id="ENSMODG00000029595">
    <property type="expression patterns" value="Expressed in ovary and 20 other cell types or tissues"/>
</dbReference>
<dbReference type="GO" id="GO:0006355">
    <property type="term" value="P:regulation of DNA-templated transcription"/>
    <property type="evidence" value="ECO:0007669"/>
    <property type="project" value="InterPro"/>
</dbReference>
<dbReference type="GeneTree" id="ENSGT00940000164918"/>
<dbReference type="PANTHER" id="PTHR23232">
    <property type="entry name" value="KRAB DOMAIN C2H2 ZINC FINGER"/>
    <property type="match status" value="1"/>
</dbReference>
<evidence type="ECO:0000313" key="3">
    <source>
        <dbReference type="Proteomes" id="UP000002280"/>
    </source>
</evidence>
<evidence type="ECO:0000259" key="1">
    <source>
        <dbReference type="PROSITE" id="PS50805"/>
    </source>
</evidence>
<dbReference type="InterPro" id="IPR036051">
    <property type="entry name" value="KRAB_dom_sf"/>
</dbReference>
<proteinExistence type="predicted"/>
<dbReference type="InterPro" id="IPR001909">
    <property type="entry name" value="KRAB"/>
</dbReference>
<dbReference type="SMART" id="SM00349">
    <property type="entry name" value="KRAB"/>
    <property type="match status" value="1"/>
</dbReference>
<dbReference type="PANTHER" id="PTHR23232:SF117">
    <property type="entry name" value="KRAB DOMAIN-CONTAINING PROTEIN"/>
    <property type="match status" value="1"/>
</dbReference>
<keyword evidence="3" id="KW-1185">Reference proteome</keyword>
<accession>A0A5F8H5S9</accession>
<name>A0A5F8H5S9_MONDO</name>
<evidence type="ECO:0000313" key="2">
    <source>
        <dbReference type="Ensembl" id="ENSMODP00000055283.1"/>
    </source>
</evidence>
<reference evidence="2" key="2">
    <citation type="submission" date="2025-08" db="UniProtKB">
        <authorList>
            <consortium name="Ensembl"/>
        </authorList>
    </citation>
    <scope>IDENTIFICATION</scope>
</reference>
<dbReference type="SUPFAM" id="SSF109640">
    <property type="entry name" value="KRAB domain (Kruppel-associated box)"/>
    <property type="match status" value="1"/>
</dbReference>
<dbReference type="Proteomes" id="UP000002280">
    <property type="component" value="Chromosome 4"/>
</dbReference>
<dbReference type="InterPro" id="IPR050169">
    <property type="entry name" value="Krueppel_C2H2_ZnF"/>
</dbReference>
<reference evidence="2" key="3">
    <citation type="submission" date="2025-09" db="UniProtKB">
        <authorList>
            <consortium name="Ensembl"/>
        </authorList>
    </citation>
    <scope>IDENTIFICATION</scope>
</reference>
<feature type="domain" description="KRAB" evidence="1">
    <location>
        <begin position="6"/>
        <end position="77"/>
    </location>
</feature>
<organism evidence="2 3">
    <name type="scientific">Monodelphis domestica</name>
    <name type="common">Gray short-tailed opossum</name>
    <dbReference type="NCBI Taxonomy" id="13616"/>
    <lineage>
        <taxon>Eukaryota</taxon>
        <taxon>Metazoa</taxon>
        <taxon>Chordata</taxon>
        <taxon>Craniata</taxon>
        <taxon>Vertebrata</taxon>
        <taxon>Euteleostomi</taxon>
        <taxon>Mammalia</taxon>
        <taxon>Metatheria</taxon>
        <taxon>Didelphimorphia</taxon>
        <taxon>Didelphidae</taxon>
        <taxon>Monodelphis</taxon>
    </lineage>
</organism>
<dbReference type="CDD" id="cd07765">
    <property type="entry name" value="KRAB_A-box"/>
    <property type="match status" value="1"/>
</dbReference>
<sequence>MSRGSITFKDVAVDFTREEWRLLDHSQKELYTEVMLENVQNLLSVGLPVLRENFISCFQQGEAPWQLEQKDPRSSCPESETTSEVKMFTKLSLFMDRCGPQRCMSEEAHDFILREICDSNIKVLLNYIRIMCMEVKRRDYPYAIPGRLRHMAITD</sequence>
<reference evidence="2 3" key="1">
    <citation type="journal article" date="2007" name="Nature">
        <title>Genome of the marsupial Monodelphis domestica reveals innovation in non-coding sequences.</title>
        <authorList>
            <person name="Mikkelsen T.S."/>
            <person name="Wakefield M.J."/>
            <person name="Aken B."/>
            <person name="Amemiya C.T."/>
            <person name="Chang J.L."/>
            <person name="Duke S."/>
            <person name="Garber M."/>
            <person name="Gentles A.J."/>
            <person name="Goodstadt L."/>
            <person name="Heger A."/>
            <person name="Jurka J."/>
            <person name="Kamal M."/>
            <person name="Mauceli E."/>
            <person name="Searle S.M."/>
            <person name="Sharpe T."/>
            <person name="Baker M.L."/>
            <person name="Batzer M.A."/>
            <person name="Benos P.V."/>
            <person name="Belov K."/>
            <person name="Clamp M."/>
            <person name="Cook A."/>
            <person name="Cuff J."/>
            <person name="Das R."/>
            <person name="Davidow L."/>
            <person name="Deakin J.E."/>
            <person name="Fazzari M.J."/>
            <person name="Glass J.L."/>
            <person name="Grabherr M."/>
            <person name="Greally J.M."/>
            <person name="Gu W."/>
            <person name="Hore T.A."/>
            <person name="Huttley G.A."/>
            <person name="Kleber M."/>
            <person name="Jirtle R.L."/>
            <person name="Koina E."/>
            <person name="Lee J.T."/>
            <person name="Mahony S."/>
            <person name="Marra M.A."/>
            <person name="Miller R.D."/>
            <person name="Nicholls R.D."/>
            <person name="Oda M."/>
            <person name="Papenfuss A.T."/>
            <person name="Parra Z.E."/>
            <person name="Pollock D.D."/>
            <person name="Ray D.A."/>
            <person name="Schein J.E."/>
            <person name="Speed T.P."/>
            <person name="Thompson K."/>
            <person name="VandeBerg J.L."/>
            <person name="Wade C.M."/>
            <person name="Walker J.A."/>
            <person name="Waters P.D."/>
            <person name="Webber C."/>
            <person name="Weidman J.R."/>
            <person name="Xie X."/>
            <person name="Zody M.C."/>
            <person name="Baldwin J."/>
            <person name="Abdouelleil A."/>
            <person name="Abdulkadir J."/>
            <person name="Abebe A."/>
            <person name="Abera B."/>
            <person name="Abreu J."/>
            <person name="Acer S.C."/>
            <person name="Aftuck L."/>
            <person name="Alexander A."/>
            <person name="An P."/>
            <person name="Anderson E."/>
            <person name="Anderson S."/>
            <person name="Arachi H."/>
            <person name="Azer M."/>
            <person name="Bachantsang P."/>
            <person name="Barry A."/>
            <person name="Bayul T."/>
            <person name="Berlin A."/>
            <person name="Bessette D."/>
            <person name="Bloom T."/>
            <person name="Bloom T."/>
            <person name="Boguslavskiy L."/>
            <person name="Bonnet C."/>
            <person name="Boukhgalter B."/>
            <person name="Bourzgui I."/>
            <person name="Brown A."/>
            <person name="Cahill P."/>
            <person name="Channer S."/>
            <person name="Cheshatsang Y."/>
            <person name="Chuda L."/>
            <person name="Citroen M."/>
            <person name="Collymore A."/>
            <person name="Cooke P."/>
            <person name="Costello M."/>
            <person name="D'Aco K."/>
            <person name="Daza R."/>
            <person name="De Haan G."/>
            <person name="DeGray S."/>
            <person name="DeMaso C."/>
            <person name="Dhargay N."/>
            <person name="Dooley K."/>
            <person name="Dooley E."/>
            <person name="Doricent M."/>
            <person name="Dorje P."/>
            <person name="Dorjee K."/>
            <person name="Dupes A."/>
            <person name="Elong R."/>
            <person name="Falk J."/>
            <person name="Farina A."/>
            <person name="Faro S."/>
            <person name="Ferguson D."/>
            <person name="Fisher S."/>
            <person name="Foley C.D."/>
            <person name="Franke A."/>
            <person name="Friedrich D."/>
            <person name="Gadbois L."/>
            <person name="Gearin G."/>
            <person name="Gearin C.R."/>
            <person name="Giannoukos G."/>
            <person name="Goode T."/>
            <person name="Graham J."/>
            <person name="Grandbois E."/>
            <person name="Grewal S."/>
            <person name="Gyaltsen K."/>
            <person name="Hafez N."/>
            <person name="Hagos B."/>
            <person name="Hall J."/>
            <person name="Henson C."/>
            <person name="Hollinger A."/>
            <person name="Honan T."/>
            <person name="Huard M.D."/>
            <person name="Hughes L."/>
            <person name="Hurhula B."/>
            <person name="Husby M.E."/>
            <person name="Kamat A."/>
            <person name="Kanga B."/>
            <person name="Kashin S."/>
            <person name="Khazanovich D."/>
            <person name="Kisner P."/>
            <person name="Lance K."/>
            <person name="Lara M."/>
            <person name="Lee W."/>
            <person name="Lennon N."/>
            <person name="Letendre F."/>
            <person name="LeVine R."/>
            <person name="Lipovsky A."/>
            <person name="Liu X."/>
            <person name="Liu J."/>
            <person name="Liu S."/>
            <person name="Lokyitsang T."/>
            <person name="Lokyitsang Y."/>
            <person name="Lubonja R."/>
            <person name="Lui A."/>
            <person name="MacDonald P."/>
            <person name="Magnisalis V."/>
            <person name="Maru K."/>
            <person name="Matthews C."/>
            <person name="McCusker W."/>
            <person name="McDonough S."/>
            <person name="Mehta T."/>
            <person name="Meldrim J."/>
            <person name="Meneus L."/>
            <person name="Mihai O."/>
            <person name="Mihalev A."/>
            <person name="Mihova T."/>
            <person name="Mittelman R."/>
            <person name="Mlenga V."/>
            <person name="Montmayeur A."/>
            <person name="Mulrain L."/>
            <person name="Navidi A."/>
            <person name="Naylor J."/>
            <person name="Negash T."/>
            <person name="Nguyen T."/>
            <person name="Nguyen N."/>
            <person name="Nicol R."/>
            <person name="Norbu C."/>
            <person name="Norbu N."/>
            <person name="Novod N."/>
            <person name="O'Neill B."/>
            <person name="Osman S."/>
            <person name="Markiewicz E."/>
            <person name="Oyono O.L."/>
            <person name="Patti C."/>
            <person name="Phunkhang P."/>
            <person name="Pierre F."/>
            <person name="Priest M."/>
            <person name="Raghuraman S."/>
            <person name="Rege F."/>
            <person name="Reyes R."/>
            <person name="Rise C."/>
            <person name="Rogov P."/>
            <person name="Ross K."/>
            <person name="Ryan E."/>
            <person name="Settipalli S."/>
            <person name="Shea T."/>
            <person name="Sherpa N."/>
            <person name="Shi L."/>
            <person name="Shih D."/>
            <person name="Sparrow T."/>
            <person name="Spaulding J."/>
            <person name="Stalker J."/>
            <person name="Stange-Thomann N."/>
            <person name="Stavropoulos S."/>
            <person name="Stone C."/>
            <person name="Strader C."/>
            <person name="Tesfaye S."/>
            <person name="Thomson T."/>
            <person name="Thoulutsang Y."/>
            <person name="Thoulutsang D."/>
            <person name="Topham K."/>
            <person name="Topping I."/>
            <person name="Tsamla T."/>
            <person name="Vassiliev H."/>
            <person name="Vo A."/>
            <person name="Wangchuk T."/>
            <person name="Wangdi T."/>
            <person name="Weiand M."/>
            <person name="Wilkinson J."/>
            <person name="Wilson A."/>
            <person name="Yadav S."/>
            <person name="Young G."/>
            <person name="Yu Q."/>
            <person name="Zembek L."/>
            <person name="Zhong D."/>
            <person name="Zimmer A."/>
            <person name="Zwirko Z."/>
            <person name="Jaffe D.B."/>
            <person name="Alvarez P."/>
            <person name="Brockman W."/>
            <person name="Butler J."/>
            <person name="Chin C."/>
            <person name="Gnerre S."/>
            <person name="MacCallum I."/>
            <person name="Graves J.A."/>
            <person name="Ponting C.P."/>
            <person name="Breen M."/>
            <person name="Samollow P.B."/>
            <person name="Lander E.S."/>
            <person name="Lindblad-Toh K."/>
        </authorList>
    </citation>
    <scope>NUCLEOTIDE SEQUENCE [LARGE SCALE GENOMIC DNA]</scope>
</reference>
<dbReference type="Gene3D" id="6.10.140.140">
    <property type="match status" value="1"/>
</dbReference>
<dbReference type="Ensembl" id="ENSMODT00000072498.1">
    <property type="protein sequence ID" value="ENSMODP00000055283.1"/>
    <property type="gene ID" value="ENSMODG00000029595.2"/>
</dbReference>
<dbReference type="Pfam" id="PF01352">
    <property type="entry name" value="KRAB"/>
    <property type="match status" value="1"/>
</dbReference>
<dbReference type="AlphaFoldDB" id="A0A5F8H5S9"/>
<protein>
    <recommendedName>
        <fullName evidence="1">KRAB domain-containing protein</fullName>
    </recommendedName>
</protein>